<accession>A0A7W7ZTU0</accession>
<organism evidence="2 3">
    <name type="scientific">Granulicella mallensis</name>
    <dbReference type="NCBI Taxonomy" id="940614"/>
    <lineage>
        <taxon>Bacteria</taxon>
        <taxon>Pseudomonadati</taxon>
        <taxon>Acidobacteriota</taxon>
        <taxon>Terriglobia</taxon>
        <taxon>Terriglobales</taxon>
        <taxon>Acidobacteriaceae</taxon>
        <taxon>Granulicella</taxon>
    </lineage>
</organism>
<evidence type="ECO:0000313" key="2">
    <source>
        <dbReference type="EMBL" id="MBB5066054.1"/>
    </source>
</evidence>
<feature type="transmembrane region" description="Helical" evidence="1">
    <location>
        <begin position="56"/>
        <end position="76"/>
    </location>
</feature>
<dbReference type="EMBL" id="JACHIO010000023">
    <property type="protein sequence ID" value="MBB5066054.1"/>
    <property type="molecule type" value="Genomic_DNA"/>
</dbReference>
<protein>
    <submittedName>
        <fullName evidence="2">Uncharacterized membrane protein YqaE (UPF0057 family)</fullName>
    </submittedName>
</protein>
<name>A0A7W7ZTU0_9BACT</name>
<dbReference type="Pfam" id="PF14373">
    <property type="entry name" value="Imm_superinfect"/>
    <property type="match status" value="1"/>
</dbReference>
<proteinExistence type="predicted"/>
<comment type="caution">
    <text evidence="2">The sequence shown here is derived from an EMBL/GenBank/DDBJ whole genome shotgun (WGS) entry which is preliminary data.</text>
</comment>
<reference evidence="2 3" key="1">
    <citation type="submission" date="2020-08" db="EMBL/GenBank/DDBJ databases">
        <title>Genomic Encyclopedia of Type Strains, Phase IV (KMG-V): Genome sequencing to study the core and pangenomes of soil and plant-associated prokaryotes.</title>
        <authorList>
            <person name="Whitman W."/>
        </authorList>
    </citation>
    <scope>NUCLEOTIDE SEQUENCE [LARGE SCALE GENOMIC DNA]</scope>
    <source>
        <strain evidence="2 3">X5P3</strain>
    </source>
</reference>
<keyword evidence="1" id="KW-0812">Transmembrane</keyword>
<keyword evidence="1" id="KW-1133">Transmembrane helix</keyword>
<dbReference type="Proteomes" id="UP000584867">
    <property type="component" value="Unassembled WGS sequence"/>
</dbReference>
<keyword evidence="1" id="KW-0472">Membrane</keyword>
<feature type="transmembrane region" description="Helical" evidence="1">
    <location>
        <begin position="23"/>
        <end position="44"/>
    </location>
</feature>
<gene>
    <name evidence="2" type="ORF">HDF15_004426</name>
</gene>
<sequence length="161" mass="18032">MFLLTGQTHIPPYSHPLSPLKQILFVPYLISVVVLTFLPTWVALFRHRSGAGRIFLANLFLGWTVIGWILALIFAFRNPERQVKEPYICRNCYTVSMPYIRGRQWFFGPGARNTAKLYSAVAPVLSCPRCRAPNPIPLDTPAGREIASRAEALSAMPSSNS</sequence>
<evidence type="ECO:0000313" key="3">
    <source>
        <dbReference type="Proteomes" id="UP000584867"/>
    </source>
</evidence>
<dbReference type="RefSeq" id="WP_184259279.1">
    <property type="nucleotide sequence ID" value="NZ_JACHIO010000023.1"/>
</dbReference>
<dbReference type="AlphaFoldDB" id="A0A7W7ZTU0"/>
<evidence type="ECO:0000256" key="1">
    <source>
        <dbReference type="SAM" id="Phobius"/>
    </source>
</evidence>
<dbReference type="InterPro" id="IPR016410">
    <property type="entry name" value="Phage_imm"/>
</dbReference>